<gene>
    <name evidence="5" type="ORF">ASPTUDRAFT_936996</name>
</gene>
<dbReference type="InterPro" id="IPR051013">
    <property type="entry name" value="MBL_superfamily_lactonases"/>
</dbReference>
<dbReference type="OMA" id="CPGSAWE"/>
<keyword evidence="6" id="KW-1185">Reference proteome</keyword>
<name>A0A1L9MTG7_ASPTC</name>
<protein>
    <recommendedName>
        <fullName evidence="7">Metallo-beta-lactamase domain-containing protein</fullName>
    </recommendedName>
</protein>
<comment type="similarity">
    <text evidence="1">Belongs to the metallo-beta-lactamase superfamily.</text>
</comment>
<evidence type="ECO:0000256" key="2">
    <source>
        <dbReference type="ARBA" id="ARBA00022723"/>
    </source>
</evidence>
<reference evidence="6" key="1">
    <citation type="journal article" date="2017" name="Genome Biol.">
        <title>Comparative genomics reveals high biological diversity and specific adaptations in the industrially and medically important fungal genus Aspergillus.</title>
        <authorList>
            <person name="de Vries R.P."/>
            <person name="Riley R."/>
            <person name="Wiebenga A."/>
            <person name="Aguilar-Osorio G."/>
            <person name="Amillis S."/>
            <person name="Uchima C.A."/>
            <person name="Anderluh G."/>
            <person name="Asadollahi M."/>
            <person name="Askin M."/>
            <person name="Barry K."/>
            <person name="Battaglia E."/>
            <person name="Bayram O."/>
            <person name="Benocci T."/>
            <person name="Braus-Stromeyer S.A."/>
            <person name="Caldana C."/>
            <person name="Canovas D."/>
            <person name="Cerqueira G.C."/>
            <person name="Chen F."/>
            <person name="Chen W."/>
            <person name="Choi C."/>
            <person name="Clum A."/>
            <person name="Dos Santos R.A."/>
            <person name="Damasio A.R."/>
            <person name="Diallinas G."/>
            <person name="Emri T."/>
            <person name="Fekete E."/>
            <person name="Flipphi M."/>
            <person name="Freyberg S."/>
            <person name="Gallo A."/>
            <person name="Gournas C."/>
            <person name="Habgood R."/>
            <person name="Hainaut M."/>
            <person name="Harispe M.L."/>
            <person name="Henrissat B."/>
            <person name="Hilden K.S."/>
            <person name="Hope R."/>
            <person name="Hossain A."/>
            <person name="Karabika E."/>
            <person name="Karaffa L."/>
            <person name="Karanyi Z."/>
            <person name="Krasevec N."/>
            <person name="Kuo A."/>
            <person name="Kusch H."/>
            <person name="LaButti K."/>
            <person name="Lagendijk E.L."/>
            <person name="Lapidus A."/>
            <person name="Levasseur A."/>
            <person name="Lindquist E."/>
            <person name="Lipzen A."/>
            <person name="Logrieco A.F."/>
            <person name="MacCabe A."/>
            <person name="Maekelae M.R."/>
            <person name="Malavazi I."/>
            <person name="Melin P."/>
            <person name="Meyer V."/>
            <person name="Mielnichuk N."/>
            <person name="Miskei M."/>
            <person name="Molnar A.P."/>
            <person name="Mule G."/>
            <person name="Ngan C.Y."/>
            <person name="Orejas M."/>
            <person name="Orosz E."/>
            <person name="Ouedraogo J.P."/>
            <person name="Overkamp K.M."/>
            <person name="Park H.-S."/>
            <person name="Perrone G."/>
            <person name="Piumi F."/>
            <person name="Punt P.J."/>
            <person name="Ram A.F."/>
            <person name="Ramon A."/>
            <person name="Rauscher S."/>
            <person name="Record E."/>
            <person name="Riano-Pachon D.M."/>
            <person name="Robert V."/>
            <person name="Roehrig J."/>
            <person name="Ruller R."/>
            <person name="Salamov A."/>
            <person name="Salih N.S."/>
            <person name="Samson R.A."/>
            <person name="Sandor E."/>
            <person name="Sanguinetti M."/>
            <person name="Schuetze T."/>
            <person name="Sepcic K."/>
            <person name="Shelest E."/>
            <person name="Sherlock G."/>
            <person name="Sophianopoulou V."/>
            <person name="Squina F.M."/>
            <person name="Sun H."/>
            <person name="Susca A."/>
            <person name="Todd R.B."/>
            <person name="Tsang A."/>
            <person name="Unkles S.E."/>
            <person name="van de Wiele N."/>
            <person name="van Rossen-Uffink D."/>
            <person name="Oliveira J.V."/>
            <person name="Vesth T.C."/>
            <person name="Visser J."/>
            <person name="Yu J.-H."/>
            <person name="Zhou M."/>
            <person name="Andersen M.R."/>
            <person name="Archer D.B."/>
            <person name="Baker S.E."/>
            <person name="Benoit I."/>
            <person name="Brakhage A.A."/>
            <person name="Braus G.H."/>
            <person name="Fischer R."/>
            <person name="Frisvad J.C."/>
            <person name="Goldman G.H."/>
            <person name="Houbraken J."/>
            <person name="Oakley B."/>
            <person name="Pocsi I."/>
            <person name="Scazzocchio C."/>
            <person name="Seiboth B."/>
            <person name="vanKuyk P.A."/>
            <person name="Wortman J."/>
            <person name="Dyer P.S."/>
            <person name="Grigoriev I.V."/>
        </authorList>
    </citation>
    <scope>NUCLEOTIDE SEQUENCE [LARGE SCALE GENOMIC DNA]</scope>
    <source>
        <strain evidence="6">CBS 134.48</strain>
    </source>
</reference>
<dbReference type="EMBL" id="KV878207">
    <property type="protein sequence ID" value="OJI80339.1"/>
    <property type="molecule type" value="Genomic_DNA"/>
</dbReference>
<dbReference type="Gene3D" id="3.60.15.10">
    <property type="entry name" value="Ribonuclease Z/Hydroxyacylglutathione hydrolase-like"/>
    <property type="match status" value="1"/>
</dbReference>
<dbReference type="GO" id="GO:0046872">
    <property type="term" value="F:metal ion binding"/>
    <property type="evidence" value="ECO:0007669"/>
    <property type="project" value="UniProtKB-KW"/>
</dbReference>
<evidence type="ECO:0000313" key="5">
    <source>
        <dbReference type="EMBL" id="OJI80339.1"/>
    </source>
</evidence>
<sequence length="314" mass="34605">MEKKSEFRPNSPPDYPIPASPFTVDVCILNTNTRLYLLPGALWKPTLLGFKSPQTPIYCFLISHEDRHIIFYLGVRTDWEKYTPKTVRAIKAATVVSDCTRDVVDILHDPADNHNVLGIPSSDIEAVVWSHPHFDHTGDPSRFPSTTELIVGPGVECSSWPGHTSNPDGLVLDSDAADRSVRGIHFDHGNPLRVGPFNAADYFDDGSFYLLDAPGHATGHLCGLARTTANPPTFNPRKPFFQVARGPMRGNHLAAVETVAKIQKFDALDNVLVWLAHLDSLHGQLPLLLSASIIGRLGEWARIRGGCFVVRCSM</sequence>
<dbReference type="AlphaFoldDB" id="A0A1L9MTG7"/>
<dbReference type="CDD" id="cd07730">
    <property type="entry name" value="metallo-hydrolase-like_MBL-fold"/>
    <property type="match status" value="1"/>
</dbReference>
<keyword evidence="4" id="KW-0862">Zinc</keyword>
<dbReference type="OrthoDB" id="10250730at2759"/>
<dbReference type="Proteomes" id="UP000184304">
    <property type="component" value="Unassembled WGS sequence"/>
</dbReference>
<accession>A0A1L9MTG7</accession>
<evidence type="ECO:0000256" key="4">
    <source>
        <dbReference type="ARBA" id="ARBA00022833"/>
    </source>
</evidence>
<keyword evidence="3" id="KW-0378">Hydrolase</keyword>
<dbReference type="PANTHER" id="PTHR42978">
    <property type="entry name" value="QUORUM-QUENCHING LACTONASE YTNP-RELATED-RELATED"/>
    <property type="match status" value="1"/>
</dbReference>
<dbReference type="InterPro" id="IPR036866">
    <property type="entry name" value="RibonucZ/Hydroxyglut_hydro"/>
</dbReference>
<organism evidence="5 6">
    <name type="scientific">Aspergillus tubingensis (strain CBS 134.48)</name>
    <dbReference type="NCBI Taxonomy" id="767770"/>
    <lineage>
        <taxon>Eukaryota</taxon>
        <taxon>Fungi</taxon>
        <taxon>Dikarya</taxon>
        <taxon>Ascomycota</taxon>
        <taxon>Pezizomycotina</taxon>
        <taxon>Eurotiomycetes</taxon>
        <taxon>Eurotiomycetidae</taxon>
        <taxon>Eurotiales</taxon>
        <taxon>Aspergillaceae</taxon>
        <taxon>Aspergillus</taxon>
        <taxon>Aspergillus subgen. Circumdati</taxon>
    </lineage>
</organism>
<dbReference type="PANTHER" id="PTHR42978:SF5">
    <property type="entry name" value="METALLO-BETA-LACTAMASE DOMAIN-CONTAINING PROTEIN"/>
    <property type="match status" value="1"/>
</dbReference>
<dbReference type="GO" id="GO:0016787">
    <property type="term" value="F:hydrolase activity"/>
    <property type="evidence" value="ECO:0007669"/>
    <property type="project" value="UniProtKB-KW"/>
</dbReference>
<dbReference type="STRING" id="767770.A0A1L9MTG7"/>
<dbReference type="VEuPathDB" id="FungiDB:ASPTUDRAFT_936996"/>
<proteinExistence type="inferred from homology"/>
<evidence type="ECO:0008006" key="7">
    <source>
        <dbReference type="Google" id="ProtNLM"/>
    </source>
</evidence>
<evidence type="ECO:0000313" key="6">
    <source>
        <dbReference type="Proteomes" id="UP000184304"/>
    </source>
</evidence>
<evidence type="ECO:0000256" key="3">
    <source>
        <dbReference type="ARBA" id="ARBA00022801"/>
    </source>
</evidence>
<keyword evidence="2" id="KW-0479">Metal-binding</keyword>
<evidence type="ECO:0000256" key="1">
    <source>
        <dbReference type="ARBA" id="ARBA00007749"/>
    </source>
</evidence>
<dbReference type="SUPFAM" id="SSF56281">
    <property type="entry name" value="Metallo-hydrolase/oxidoreductase"/>
    <property type="match status" value="1"/>
</dbReference>